<dbReference type="OrthoDB" id="4774775at2"/>
<dbReference type="Proteomes" id="UP000321234">
    <property type="component" value="Unassembled WGS sequence"/>
</dbReference>
<dbReference type="AlphaFoldDB" id="A0A5C8ZJV6"/>
<name>A0A5C8ZJV6_9ACTN</name>
<evidence type="ECO:0000256" key="2">
    <source>
        <dbReference type="SAM" id="Phobius"/>
    </source>
</evidence>
<dbReference type="RefSeq" id="WP_147925052.1">
    <property type="nucleotide sequence ID" value="NZ_VKAC01000002.1"/>
</dbReference>
<accession>A0A5C8ZJV6</accession>
<keyword evidence="2" id="KW-0472">Membrane</keyword>
<keyword evidence="5" id="KW-1185">Reference proteome</keyword>
<dbReference type="Pfam" id="PF25362">
    <property type="entry name" value="bPH_11"/>
    <property type="match status" value="1"/>
</dbReference>
<keyword evidence="2" id="KW-0812">Transmembrane</keyword>
<gene>
    <name evidence="4" type="ORF">FMM08_03940</name>
</gene>
<organism evidence="4 5">
    <name type="scientific">Quadrisphaera setariae</name>
    <dbReference type="NCBI Taxonomy" id="2593304"/>
    <lineage>
        <taxon>Bacteria</taxon>
        <taxon>Bacillati</taxon>
        <taxon>Actinomycetota</taxon>
        <taxon>Actinomycetes</taxon>
        <taxon>Kineosporiales</taxon>
        <taxon>Kineosporiaceae</taxon>
        <taxon>Quadrisphaera</taxon>
    </lineage>
</organism>
<feature type="transmembrane region" description="Helical" evidence="2">
    <location>
        <begin position="6"/>
        <end position="22"/>
    </location>
</feature>
<dbReference type="InterPro" id="IPR057446">
    <property type="entry name" value="PH_bac"/>
</dbReference>
<protein>
    <recommendedName>
        <fullName evidence="3">PH domain-containing protein</fullName>
    </recommendedName>
</protein>
<evidence type="ECO:0000259" key="3">
    <source>
        <dbReference type="Pfam" id="PF25362"/>
    </source>
</evidence>
<feature type="domain" description="PH" evidence="3">
    <location>
        <begin position="72"/>
        <end position="196"/>
    </location>
</feature>
<feature type="region of interest" description="Disordered" evidence="1">
    <location>
        <begin position="52"/>
        <end position="75"/>
    </location>
</feature>
<sequence>MDQVIAGLVLLALVPVIWWLMLRAWRRRAAQQAAGTGDLPALSAPAPLPAGAGEQWVGSDADGLTTGTATDPAAADRAARTVTGTYVSTVVSGRPFERVTAHGLGSRSLVELEAVSADPQAPHQAALLLRRPGAASFSIPAADLVRVTRARGQAGKVMFGKEDLVVVTWRLGGAGGTEVDSAVRTKPQQDADRLVALVEGLIPSAGQKTPGKDAA</sequence>
<evidence type="ECO:0000313" key="4">
    <source>
        <dbReference type="EMBL" id="TXR57411.1"/>
    </source>
</evidence>
<evidence type="ECO:0000313" key="5">
    <source>
        <dbReference type="Proteomes" id="UP000321234"/>
    </source>
</evidence>
<reference evidence="4 5" key="1">
    <citation type="submission" date="2019-07" db="EMBL/GenBank/DDBJ databases">
        <title>Quadrisphaera sp. strain DD2A genome sequencing and assembly.</title>
        <authorList>
            <person name="Kim I."/>
        </authorList>
    </citation>
    <scope>NUCLEOTIDE SEQUENCE [LARGE SCALE GENOMIC DNA]</scope>
    <source>
        <strain evidence="4 5">DD2A</strain>
    </source>
</reference>
<evidence type="ECO:0000256" key="1">
    <source>
        <dbReference type="SAM" id="MobiDB-lite"/>
    </source>
</evidence>
<proteinExistence type="predicted"/>
<keyword evidence="2" id="KW-1133">Transmembrane helix</keyword>
<dbReference type="EMBL" id="VKAC01000002">
    <property type="protein sequence ID" value="TXR57411.1"/>
    <property type="molecule type" value="Genomic_DNA"/>
</dbReference>
<comment type="caution">
    <text evidence="4">The sequence shown here is derived from an EMBL/GenBank/DDBJ whole genome shotgun (WGS) entry which is preliminary data.</text>
</comment>